<evidence type="ECO:0000256" key="1">
    <source>
        <dbReference type="ARBA" id="ARBA00022723"/>
    </source>
</evidence>
<dbReference type="InterPro" id="IPR006439">
    <property type="entry name" value="HAD-SF_hydro_IA"/>
</dbReference>
<dbReference type="InterPro" id="IPR023198">
    <property type="entry name" value="PGP-like_dom2"/>
</dbReference>
<keyword evidence="6" id="KW-1185">Reference proteome</keyword>
<dbReference type="NCBIfam" id="TIGR01549">
    <property type="entry name" value="HAD-SF-IA-v1"/>
    <property type="match status" value="1"/>
</dbReference>
<accession>A0A8I0MW76</accession>
<dbReference type="SUPFAM" id="SSF56784">
    <property type="entry name" value="HAD-like"/>
    <property type="match status" value="1"/>
</dbReference>
<proteinExistence type="predicted"/>
<name>A0A8I0MW76_9GAMM</name>
<keyword evidence="2" id="KW-0378">Hydrolase</keyword>
<dbReference type="InterPro" id="IPR050155">
    <property type="entry name" value="HAD-like_hydrolase_sf"/>
</dbReference>
<dbReference type="AlphaFoldDB" id="A0A8I0MW76"/>
<evidence type="ECO:0000313" key="5">
    <source>
        <dbReference type="EMBL" id="MBE0346345.1"/>
    </source>
</evidence>
<evidence type="ECO:0000313" key="6">
    <source>
        <dbReference type="Proteomes" id="UP000660708"/>
    </source>
</evidence>
<dbReference type="GO" id="GO:0008967">
    <property type="term" value="F:phosphoglycolate phosphatase activity"/>
    <property type="evidence" value="ECO:0007669"/>
    <property type="project" value="TreeGrafter"/>
</dbReference>
<dbReference type="PRINTS" id="PR00413">
    <property type="entry name" value="HADHALOGNASE"/>
</dbReference>
<dbReference type="InterPro" id="IPR036412">
    <property type="entry name" value="HAD-like_sf"/>
</dbReference>
<keyword evidence="1" id="KW-0479">Metal-binding</keyword>
<comment type="caution">
    <text evidence="5">The sequence shown here is derived from an EMBL/GenBank/DDBJ whole genome shotgun (WGS) entry which is preliminary data.</text>
</comment>
<evidence type="ECO:0000256" key="4">
    <source>
        <dbReference type="ARBA" id="ARBA00023277"/>
    </source>
</evidence>
<evidence type="ECO:0000256" key="2">
    <source>
        <dbReference type="ARBA" id="ARBA00022801"/>
    </source>
</evidence>
<evidence type="ECO:0000256" key="3">
    <source>
        <dbReference type="ARBA" id="ARBA00022842"/>
    </source>
</evidence>
<dbReference type="Proteomes" id="UP000660708">
    <property type="component" value="Unassembled WGS sequence"/>
</dbReference>
<dbReference type="NCBIfam" id="TIGR01509">
    <property type="entry name" value="HAD-SF-IA-v3"/>
    <property type="match status" value="1"/>
</dbReference>
<dbReference type="RefSeq" id="WP_147390637.1">
    <property type="nucleotide sequence ID" value="NZ_AQHF01000020.1"/>
</dbReference>
<sequence length="215" mass="23280">MINAVLFDLDGTLLDTSEDLGAALNHVLAMNNMAVVEKAIYSSAISDGVAAMLKVGFGDTLHQFDVNQLRQSVLDYYADNLAKHSHCFANIGALLDSLRKQNIKVGIMTNKPEFLTLPLLKQIPELAMIDIVVCGDTLSVAKPHPEPLLLVASKLGVDPSQCMYVGDAERDIIAAKSAKMKSAVAMWGFIPSEQVAKSWNADLYLTNPLDAISHI</sequence>
<dbReference type="SFLD" id="SFLDG01129">
    <property type="entry name" value="C1.5:_HAD__Beta-PGM__Phosphata"/>
    <property type="match status" value="1"/>
</dbReference>
<reference evidence="5 6" key="1">
    <citation type="submission" date="2015-06" db="EMBL/GenBank/DDBJ databases">
        <title>Genome sequence of Pseudoalteromonas peptidolytica.</title>
        <authorList>
            <person name="Xie B.-B."/>
            <person name="Rong J.-C."/>
            <person name="Qin Q.-L."/>
            <person name="Zhang Y.-Z."/>
        </authorList>
    </citation>
    <scope>NUCLEOTIDE SEQUENCE [LARGE SCALE GENOMIC DNA]</scope>
    <source>
        <strain evidence="5 6">F12-50-A1</strain>
    </source>
</reference>
<dbReference type="EMBL" id="AQHF01000020">
    <property type="protein sequence ID" value="MBE0346345.1"/>
    <property type="molecule type" value="Genomic_DNA"/>
</dbReference>
<dbReference type="Pfam" id="PF13419">
    <property type="entry name" value="HAD_2"/>
    <property type="match status" value="1"/>
</dbReference>
<dbReference type="InterPro" id="IPR041492">
    <property type="entry name" value="HAD_2"/>
</dbReference>
<dbReference type="SFLD" id="SFLDS00003">
    <property type="entry name" value="Haloacid_Dehalogenase"/>
    <property type="match status" value="1"/>
</dbReference>
<keyword evidence="3" id="KW-0460">Magnesium</keyword>
<dbReference type="GO" id="GO:0005829">
    <property type="term" value="C:cytosol"/>
    <property type="evidence" value="ECO:0007669"/>
    <property type="project" value="TreeGrafter"/>
</dbReference>
<dbReference type="Gene3D" id="1.10.150.240">
    <property type="entry name" value="Putative phosphatase, domain 2"/>
    <property type="match status" value="1"/>
</dbReference>
<dbReference type="Gene3D" id="3.40.50.1000">
    <property type="entry name" value="HAD superfamily/HAD-like"/>
    <property type="match status" value="1"/>
</dbReference>
<dbReference type="InterPro" id="IPR023214">
    <property type="entry name" value="HAD_sf"/>
</dbReference>
<dbReference type="PANTHER" id="PTHR43434:SF23">
    <property type="entry name" value="PHOSPHOGLYCOLATE PHOSPHATASE"/>
    <property type="match status" value="1"/>
</dbReference>
<protein>
    <submittedName>
        <fullName evidence="5">Phosphoglycolate phosphatase</fullName>
    </submittedName>
</protein>
<keyword evidence="4" id="KW-0119">Carbohydrate metabolism</keyword>
<gene>
    <name evidence="5" type="primary">gph</name>
    <name evidence="5" type="ORF">PPEP_a1435</name>
</gene>
<dbReference type="SFLD" id="SFLDG01135">
    <property type="entry name" value="C1.5.6:_HAD__Beta-PGM__Phospha"/>
    <property type="match status" value="1"/>
</dbReference>
<dbReference type="PANTHER" id="PTHR43434">
    <property type="entry name" value="PHOSPHOGLYCOLATE PHOSPHATASE"/>
    <property type="match status" value="1"/>
</dbReference>
<dbReference type="GO" id="GO:0006281">
    <property type="term" value="P:DNA repair"/>
    <property type="evidence" value="ECO:0007669"/>
    <property type="project" value="TreeGrafter"/>
</dbReference>
<dbReference type="GO" id="GO:0046872">
    <property type="term" value="F:metal ion binding"/>
    <property type="evidence" value="ECO:0007669"/>
    <property type="project" value="UniProtKB-KW"/>
</dbReference>
<organism evidence="5 6">
    <name type="scientific">Pseudoalteromonas peptidolytica F12-50-A1</name>
    <dbReference type="NCBI Taxonomy" id="1315280"/>
    <lineage>
        <taxon>Bacteria</taxon>
        <taxon>Pseudomonadati</taxon>
        <taxon>Pseudomonadota</taxon>
        <taxon>Gammaproteobacteria</taxon>
        <taxon>Alteromonadales</taxon>
        <taxon>Pseudoalteromonadaceae</taxon>
        <taxon>Pseudoalteromonas</taxon>
    </lineage>
</organism>